<feature type="compositionally biased region" description="Basic and acidic residues" evidence="1">
    <location>
        <begin position="179"/>
        <end position="191"/>
    </location>
</feature>
<dbReference type="AlphaFoldDB" id="A0AAX6FSQ0"/>
<dbReference type="Proteomes" id="UP001140949">
    <property type="component" value="Unassembled WGS sequence"/>
</dbReference>
<keyword evidence="3" id="KW-1185">Reference proteome</keyword>
<sequence>MCPCPSPSSSIANHNRFRDPSIRVKSILFQFSHTNQCMCPSRTRSTEPRLPVFQSPRWLRLSGTPRPTRSPNHHLPKSETHTSPHQASRGDQPSSVSERRAACATSSAQHGPRVSAPHASSVVARPPKSSSSNELCSERPSAVIAGPSIAVAASSQRHEPRALPRFLSADFPNHGRPPRRCEPRPPSGDRS</sequence>
<feature type="compositionally biased region" description="Polar residues" evidence="1">
    <location>
        <begin position="83"/>
        <end position="96"/>
    </location>
</feature>
<reference evidence="2" key="1">
    <citation type="journal article" date="2023" name="GigaByte">
        <title>Genome assembly of the bearded iris, Iris pallida Lam.</title>
        <authorList>
            <person name="Bruccoleri R.E."/>
            <person name="Oakeley E.J."/>
            <person name="Faust A.M.E."/>
            <person name="Altorfer M."/>
            <person name="Dessus-Babus S."/>
            <person name="Burckhardt D."/>
            <person name="Oertli M."/>
            <person name="Naumann U."/>
            <person name="Petersen F."/>
            <person name="Wong J."/>
        </authorList>
    </citation>
    <scope>NUCLEOTIDE SEQUENCE</scope>
    <source>
        <strain evidence="2">GSM-AAB239-AS_SAM_17_03QT</strain>
    </source>
</reference>
<gene>
    <name evidence="2" type="ORF">M6B38_402140</name>
</gene>
<feature type="region of interest" description="Disordered" evidence="1">
    <location>
        <begin position="39"/>
        <end position="191"/>
    </location>
</feature>
<organism evidence="2 3">
    <name type="scientific">Iris pallida</name>
    <name type="common">Sweet iris</name>
    <dbReference type="NCBI Taxonomy" id="29817"/>
    <lineage>
        <taxon>Eukaryota</taxon>
        <taxon>Viridiplantae</taxon>
        <taxon>Streptophyta</taxon>
        <taxon>Embryophyta</taxon>
        <taxon>Tracheophyta</taxon>
        <taxon>Spermatophyta</taxon>
        <taxon>Magnoliopsida</taxon>
        <taxon>Liliopsida</taxon>
        <taxon>Asparagales</taxon>
        <taxon>Iridaceae</taxon>
        <taxon>Iridoideae</taxon>
        <taxon>Irideae</taxon>
        <taxon>Iris</taxon>
    </lineage>
</organism>
<dbReference type="EMBL" id="JANAVB010026199">
    <property type="protein sequence ID" value="KAJ6819436.1"/>
    <property type="molecule type" value="Genomic_DNA"/>
</dbReference>
<comment type="caution">
    <text evidence="2">The sequence shown here is derived from an EMBL/GenBank/DDBJ whole genome shotgun (WGS) entry which is preliminary data.</text>
</comment>
<name>A0AAX6FSQ0_IRIPA</name>
<accession>A0AAX6FSQ0</accession>
<evidence type="ECO:0000313" key="2">
    <source>
        <dbReference type="EMBL" id="KAJ6819436.1"/>
    </source>
</evidence>
<evidence type="ECO:0000256" key="1">
    <source>
        <dbReference type="SAM" id="MobiDB-lite"/>
    </source>
</evidence>
<protein>
    <submittedName>
        <fullName evidence="2">Pollen-specific leucine-rich repeat extensin-like protein 4</fullName>
    </submittedName>
</protein>
<reference evidence="2" key="2">
    <citation type="submission" date="2023-04" db="EMBL/GenBank/DDBJ databases">
        <authorList>
            <person name="Bruccoleri R.E."/>
            <person name="Oakeley E.J."/>
            <person name="Faust A.-M."/>
            <person name="Dessus-Babus S."/>
            <person name="Altorfer M."/>
            <person name="Burckhardt D."/>
            <person name="Oertli M."/>
            <person name="Naumann U."/>
            <person name="Petersen F."/>
            <person name="Wong J."/>
        </authorList>
    </citation>
    <scope>NUCLEOTIDE SEQUENCE</scope>
    <source>
        <strain evidence="2">GSM-AAB239-AS_SAM_17_03QT</strain>
        <tissue evidence="2">Leaf</tissue>
    </source>
</reference>
<proteinExistence type="predicted"/>
<evidence type="ECO:0000313" key="3">
    <source>
        <dbReference type="Proteomes" id="UP001140949"/>
    </source>
</evidence>